<dbReference type="Pfam" id="PF01497">
    <property type="entry name" value="Peripla_BP_2"/>
    <property type="match status" value="1"/>
</dbReference>
<feature type="chain" id="PRO_5040822093" evidence="5">
    <location>
        <begin position="24"/>
        <end position="332"/>
    </location>
</feature>
<dbReference type="PROSITE" id="PS50983">
    <property type="entry name" value="FE_B12_PBP"/>
    <property type="match status" value="1"/>
</dbReference>
<dbReference type="PANTHER" id="PTHR30532:SF28">
    <property type="entry name" value="PETROBACTIN-BINDING PROTEIN YCLQ"/>
    <property type="match status" value="1"/>
</dbReference>
<dbReference type="GO" id="GO:0030288">
    <property type="term" value="C:outer membrane-bounded periplasmic space"/>
    <property type="evidence" value="ECO:0007669"/>
    <property type="project" value="TreeGrafter"/>
</dbReference>
<gene>
    <name evidence="7" type="ORF">L8U58_04080</name>
</gene>
<evidence type="ECO:0000256" key="3">
    <source>
        <dbReference type="ARBA" id="ARBA00022448"/>
    </source>
</evidence>
<feature type="domain" description="Fe/B12 periplasmic-binding" evidence="6">
    <location>
        <begin position="57"/>
        <end position="332"/>
    </location>
</feature>
<keyword evidence="8" id="KW-1185">Reference proteome</keyword>
<proteinExistence type="inferred from homology"/>
<comment type="caution">
    <text evidence="7">The sequence shown here is derived from an EMBL/GenBank/DDBJ whole genome shotgun (WGS) entry which is preliminary data.</text>
</comment>
<dbReference type="PANTHER" id="PTHR30532">
    <property type="entry name" value="IRON III DICITRATE-BINDING PERIPLASMIC PROTEIN"/>
    <property type="match status" value="1"/>
</dbReference>
<evidence type="ECO:0000313" key="8">
    <source>
        <dbReference type="Proteomes" id="UP001146505"/>
    </source>
</evidence>
<dbReference type="GeneID" id="301812712"/>
<protein>
    <submittedName>
        <fullName evidence="7">ABC transporter substrate-binding protein</fullName>
    </submittedName>
</protein>
<reference evidence="7" key="1">
    <citation type="submission" date="2022-02" db="EMBL/GenBank/DDBJ databases">
        <title>Corynebacterium sp. from urogenital microbiome.</title>
        <authorList>
            <person name="Cappelli E.A."/>
            <person name="Ribeiro T.G."/>
            <person name="Peixe L."/>
        </authorList>
    </citation>
    <scope>NUCLEOTIDE SEQUENCE</scope>
    <source>
        <strain evidence="7">C9Ua_112</strain>
    </source>
</reference>
<dbReference type="GO" id="GO:1901678">
    <property type="term" value="P:iron coordination entity transport"/>
    <property type="evidence" value="ECO:0007669"/>
    <property type="project" value="UniProtKB-ARBA"/>
</dbReference>
<dbReference type="InterPro" id="IPR002491">
    <property type="entry name" value="ABC_transptr_periplasmic_BD"/>
</dbReference>
<accession>A0A9X3M672</accession>
<keyword evidence="3" id="KW-0813">Transport</keyword>
<dbReference type="Gene3D" id="3.40.50.1980">
    <property type="entry name" value="Nitrogenase molybdenum iron protein domain"/>
    <property type="match status" value="2"/>
</dbReference>
<comment type="similarity">
    <text evidence="2">Belongs to the bacterial solute-binding protein 8 family.</text>
</comment>
<dbReference type="SUPFAM" id="SSF53807">
    <property type="entry name" value="Helical backbone' metal receptor"/>
    <property type="match status" value="1"/>
</dbReference>
<evidence type="ECO:0000256" key="1">
    <source>
        <dbReference type="ARBA" id="ARBA00004196"/>
    </source>
</evidence>
<comment type="subcellular location">
    <subcellularLocation>
        <location evidence="1">Cell envelope</location>
    </subcellularLocation>
</comment>
<evidence type="ECO:0000256" key="5">
    <source>
        <dbReference type="SAM" id="SignalP"/>
    </source>
</evidence>
<dbReference type="EMBL" id="JAKMUV010000003">
    <property type="protein sequence ID" value="MCZ9304719.1"/>
    <property type="molecule type" value="Genomic_DNA"/>
</dbReference>
<feature type="signal peptide" evidence="5">
    <location>
        <begin position="1"/>
        <end position="23"/>
    </location>
</feature>
<keyword evidence="4 5" id="KW-0732">Signal</keyword>
<evidence type="ECO:0000256" key="2">
    <source>
        <dbReference type="ARBA" id="ARBA00008814"/>
    </source>
</evidence>
<dbReference type="Proteomes" id="UP001146505">
    <property type="component" value="Unassembled WGS sequence"/>
</dbReference>
<dbReference type="InterPro" id="IPR051313">
    <property type="entry name" value="Bact_iron-sidero_bind"/>
</dbReference>
<dbReference type="RefSeq" id="WP_034975583.1">
    <property type="nucleotide sequence ID" value="NZ_CP180526.1"/>
</dbReference>
<evidence type="ECO:0000313" key="7">
    <source>
        <dbReference type="EMBL" id="MCZ9304719.1"/>
    </source>
</evidence>
<organism evidence="7 8">
    <name type="scientific">Corynebacterium macclintockiae</name>
    <dbReference type="NCBI Taxonomy" id="2913501"/>
    <lineage>
        <taxon>Bacteria</taxon>
        <taxon>Bacillati</taxon>
        <taxon>Actinomycetota</taxon>
        <taxon>Actinomycetes</taxon>
        <taxon>Mycobacteriales</taxon>
        <taxon>Corynebacteriaceae</taxon>
        <taxon>Corynebacterium</taxon>
    </lineage>
</organism>
<dbReference type="AlphaFoldDB" id="A0A9X3M672"/>
<sequence>MAKNRIKMLAALVAVGMSVAACGSTEDNGTSNNLNSENSITIEDNNGELQVPKNPKSVVALDNRSFEILNEWGVELTAAPKKLVPASVTDYKENEGIKDLGNHKEPDFEALVAAQPDLVISGQRFSSHDEEIKKLVPDAAVVELEPREGKPLDEELIRQITTLGEVFDKKDEAEKMVKDFKGAKERAKKAYDKLDGGKKVMAVNVSGGEIGYVAPHVGRVWGPVFDWLGMDPALKVDNASSNHEGDDISVEAIAKAKPDWMLVLDRDGAINADKPDYSPAADVIKRADALKGVPALKDNHVLVAPQDTYINESITTYTEILNSLADAFEGKK</sequence>
<dbReference type="PROSITE" id="PS51257">
    <property type="entry name" value="PROKAR_LIPOPROTEIN"/>
    <property type="match status" value="1"/>
</dbReference>
<evidence type="ECO:0000259" key="6">
    <source>
        <dbReference type="PROSITE" id="PS50983"/>
    </source>
</evidence>
<evidence type="ECO:0000256" key="4">
    <source>
        <dbReference type="ARBA" id="ARBA00022729"/>
    </source>
</evidence>
<name>A0A9X3M672_9CORY</name>